<gene>
    <name evidence="4" type="ORF">AF333_04230</name>
    <name evidence="5" type="ORF">SAMN04487909_10920</name>
</gene>
<protein>
    <submittedName>
        <fullName evidence="5">Uncharacterized protein, YigZ family</fullName>
    </submittedName>
</protein>
<dbReference type="InterPro" id="IPR015796">
    <property type="entry name" value="Impact_YigZ-like"/>
</dbReference>
<feature type="domain" description="Impact N-terminal" evidence="2">
    <location>
        <begin position="20"/>
        <end position="122"/>
    </location>
</feature>
<dbReference type="Proteomes" id="UP000037269">
    <property type="component" value="Unassembled WGS sequence"/>
</dbReference>
<name>A0A0D1VDS9_ANEMI</name>
<dbReference type="InterPro" id="IPR020568">
    <property type="entry name" value="Ribosomal_Su5_D2-typ_SF"/>
</dbReference>
<dbReference type="PROSITE" id="PS00910">
    <property type="entry name" value="UPF0029"/>
    <property type="match status" value="1"/>
</dbReference>
<dbReference type="NCBIfam" id="TIGR00257">
    <property type="entry name" value="IMPACT_YIGZ"/>
    <property type="match status" value="1"/>
</dbReference>
<proteinExistence type="inferred from homology"/>
<dbReference type="Pfam" id="PF01205">
    <property type="entry name" value="Impact_N"/>
    <property type="match status" value="1"/>
</dbReference>
<dbReference type="GeneID" id="42304414"/>
<sequence>MLQRYLTVRPEGETEIEINRSRFISYVKRVETQEEAVAFIQEIKKKHWDATHNCSAYIVGENDQFQKMDDDGEPSGTAGKPILEVIKKKGLKDTAIVVTRYFGGIKLGAGGLIRAYGKSASAGVSAAGVVERILTREHHFSFDYTFLGKVENELNAQGYQIVGIQYLDKVTVTVGEEEGQEEPLKQLMTNLTSGQAEWTAGDLVYIEREQEAELEVDEDE</sequence>
<dbReference type="GO" id="GO:0005737">
    <property type="term" value="C:cytoplasm"/>
    <property type="evidence" value="ECO:0007669"/>
    <property type="project" value="TreeGrafter"/>
</dbReference>
<evidence type="ECO:0000313" key="5">
    <source>
        <dbReference type="EMBL" id="SDI89820.1"/>
    </source>
</evidence>
<evidence type="ECO:0000259" key="2">
    <source>
        <dbReference type="Pfam" id="PF01205"/>
    </source>
</evidence>
<dbReference type="InterPro" id="IPR020569">
    <property type="entry name" value="UPF0029_Impact_CS"/>
</dbReference>
<dbReference type="SUPFAM" id="SSF54211">
    <property type="entry name" value="Ribosomal protein S5 domain 2-like"/>
    <property type="match status" value="1"/>
</dbReference>
<dbReference type="PANTHER" id="PTHR16301">
    <property type="entry name" value="IMPACT-RELATED"/>
    <property type="match status" value="1"/>
</dbReference>
<dbReference type="RefSeq" id="WP_043065116.1">
    <property type="nucleotide sequence ID" value="NZ_BJOA01000067.1"/>
</dbReference>
<dbReference type="Pfam" id="PF09186">
    <property type="entry name" value="DUF1949"/>
    <property type="match status" value="1"/>
</dbReference>
<reference evidence="5 7" key="2">
    <citation type="submission" date="2016-10" db="EMBL/GenBank/DDBJ databases">
        <authorList>
            <person name="de Groot N.N."/>
        </authorList>
    </citation>
    <scope>NUCLEOTIDE SEQUENCE [LARGE SCALE GENOMIC DNA]</scope>
    <source>
        <strain evidence="5 7">DSM 2895</strain>
    </source>
</reference>
<dbReference type="EMBL" id="FNED01000009">
    <property type="protein sequence ID" value="SDI89820.1"/>
    <property type="molecule type" value="Genomic_DNA"/>
</dbReference>
<comment type="similarity">
    <text evidence="1">Belongs to the IMPACT family.</text>
</comment>
<evidence type="ECO:0000256" key="1">
    <source>
        <dbReference type="ARBA" id="ARBA00007665"/>
    </source>
</evidence>
<evidence type="ECO:0000313" key="6">
    <source>
        <dbReference type="Proteomes" id="UP000037269"/>
    </source>
</evidence>
<dbReference type="AlphaFoldDB" id="A0A0D1VDS9"/>
<dbReference type="OrthoDB" id="9813771at2"/>
<dbReference type="InterPro" id="IPR023582">
    <property type="entry name" value="Impact"/>
</dbReference>
<dbReference type="Gene3D" id="3.30.230.30">
    <property type="entry name" value="Impact, N-terminal domain"/>
    <property type="match status" value="1"/>
</dbReference>
<dbReference type="EMBL" id="LGUG01000004">
    <property type="protein sequence ID" value="KON94804.1"/>
    <property type="molecule type" value="Genomic_DNA"/>
</dbReference>
<keyword evidence="6" id="KW-1185">Reference proteome</keyword>
<dbReference type="InterPro" id="IPR015269">
    <property type="entry name" value="UPF0029_Impact_C"/>
</dbReference>
<dbReference type="PATRIC" id="fig|47500.12.peg.4075"/>
<dbReference type="InterPro" id="IPR035647">
    <property type="entry name" value="EFG_III/V"/>
</dbReference>
<dbReference type="Proteomes" id="UP000182836">
    <property type="component" value="Unassembled WGS sequence"/>
</dbReference>
<dbReference type="InterPro" id="IPR001498">
    <property type="entry name" value="Impact_N"/>
</dbReference>
<feature type="domain" description="UPF0029" evidence="3">
    <location>
        <begin position="141"/>
        <end position="195"/>
    </location>
</feature>
<dbReference type="InterPro" id="IPR036956">
    <property type="entry name" value="Impact_N_sf"/>
</dbReference>
<organism evidence="4 6">
    <name type="scientific">Aneurinibacillus migulanus</name>
    <name type="common">Bacillus migulanus</name>
    <dbReference type="NCBI Taxonomy" id="47500"/>
    <lineage>
        <taxon>Bacteria</taxon>
        <taxon>Bacillati</taxon>
        <taxon>Bacillota</taxon>
        <taxon>Bacilli</taxon>
        <taxon>Bacillales</taxon>
        <taxon>Paenibacillaceae</taxon>
        <taxon>Aneurinibacillus group</taxon>
        <taxon>Aneurinibacillus</taxon>
    </lineage>
</organism>
<evidence type="ECO:0000313" key="7">
    <source>
        <dbReference type="Proteomes" id="UP000182836"/>
    </source>
</evidence>
<evidence type="ECO:0000313" key="4">
    <source>
        <dbReference type="EMBL" id="KON94804.1"/>
    </source>
</evidence>
<reference evidence="4 6" key="1">
    <citation type="submission" date="2015-07" db="EMBL/GenBank/DDBJ databases">
        <title>Fjat-14205 dsm 2895.</title>
        <authorList>
            <person name="Liu B."/>
            <person name="Wang J."/>
            <person name="Zhu Y."/>
            <person name="Liu G."/>
            <person name="Chen Q."/>
            <person name="Chen Z."/>
            <person name="Lan J."/>
            <person name="Che J."/>
            <person name="Ge C."/>
            <person name="Shi H."/>
            <person name="Pan Z."/>
            <person name="Liu X."/>
        </authorList>
    </citation>
    <scope>NUCLEOTIDE SEQUENCE [LARGE SCALE GENOMIC DNA]</scope>
    <source>
        <strain evidence="4 6">DSM 2895</strain>
    </source>
</reference>
<dbReference type="STRING" id="47500.AF333_04230"/>
<dbReference type="PANTHER" id="PTHR16301:SF20">
    <property type="entry name" value="IMPACT FAMILY MEMBER YIGZ"/>
    <property type="match status" value="1"/>
</dbReference>
<dbReference type="SUPFAM" id="SSF54980">
    <property type="entry name" value="EF-G C-terminal domain-like"/>
    <property type="match status" value="1"/>
</dbReference>
<dbReference type="Gene3D" id="3.30.70.240">
    <property type="match status" value="1"/>
</dbReference>
<evidence type="ECO:0000259" key="3">
    <source>
        <dbReference type="Pfam" id="PF09186"/>
    </source>
</evidence>
<dbReference type="GO" id="GO:0006446">
    <property type="term" value="P:regulation of translational initiation"/>
    <property type="evidence" value="ECO:0007669"/>
    <property type="project" value="TreeGrafter"/>
</dbReference>
<accession>A0A0D1VDS9</accession>